<evidence type="ECO:0000313" key="3">
    <source>
        <dbReference type="Proteomes" id="UP000274122"/>
    </source>
</evidence>
<evidence type="ECO:0008006" key="4">
    <source>
        <dbReference type="Google" id="ProtNLM"/>
    </source>
</evidence>
<organism evidence="2 3">
    <name type="scientific">Cedecea lapagei</name>
    <dbReference type="NCBI Taxonomy" id="158823"/>
    <lineage>
        <taxon>Bacteria</taxon>
        <taxon>Pseudomonadati</taxon>
        <taxon>Pseudomonadota</taxon>
        <taxon>Gammaproteobacteria</taxon>
        <taxon>Enterobacterales</taxon>
        <taxon>Enterobacteriaceae</taxon>
        <taxon>Cedecea</taxon>
    </lineage>
</organism>
<keyword evidence="3" id="KW-1185">Reference proteome</keyword>
<feature type="signal peptide" evidence="1">
    <location>
        <begin position="1"/>
        <end position="22"/>
    </location>
</feature>
<accession>A0A447V6B1</accession>
<feature type="chain" id="PRO_5019496509" description="Fimbrial protein" evidence="1">
    <location>
        <begin position="23"/>
        <end position="529"/>
    </location>
</feature>
<evidence type="ECO:0000313" key="2">
    <source>
        <dbReference type="EMBL" id="VEC00585.1"/>
    </source>
</evidence>
<reference evidence="2 3" key="1">
    <citation type="submission" date="2018-12" db="EMBL/GenBank/DDBJ databases">
        <authorList>
            <consortium name="Pathogen Informatics"/>
        </authorList>
    </citation>
    <scope>NUCLEOTIDE SEQUENCE [LARGE SCALE GENOMIC DNA]</scope>
    <source>
        <strain evidence="2 3">NCTC11466</strain>
    </source>
</reference>
<evidence type="ECO:0000256" key="1">
    <source>
        <dbReference type="SAM" id="SignalP"/>
    </source>
</evidence>
<dbReference type="AlphaFoldDB" id="A0A447V6B1"/>
<dbReference type="Proteomes" id="UP000274122">
    <property type="component" value="Chromosome"/>
</dbReference>
<gene>
    <name evidence="2" type="ORF">NCTC11466_03706</name>
</gene>
<proteinExistence type="predicted"/>
<name>A0A447V6B1_9ENTR</name>
<dbReference type="KEGG" id="clap:NCTC11466_03706"/>
<dbReference type="EMBL" id="LR134201">
    <property type="protein sequence ID" value="VEC00585.1"/>
    <property type="molecule type" value="Genomic_DNA"/>
</dbReference>
<sequence length="529" mass="58129">MKKHYLIGLGCAVLLAAGFVRAASVNNQYFFIENQVDGEYFITPGKTDPRFSGANTFTKYAANEQLSLGYMGFNGSLPRNSFADIWLEDSSINKPFLGNRCMRNARDCPSNGYLPGYQDKKGVYHISMTTTAGEAGVPRAIFSDSAYEYFRNLGVGTVEMYKYYYCFTRNDYNPAAGQTCASRGGTVGSHEFTMTKTGQMSLESTNALQEIFIDSAGNPVIGLGSEFCRVGYIGSQSGAICEMVKYKMAGSLLAPMRMSMKVNTAKMGFTPGSNTIRLSPNGASGWVNYSATTRASDLINSNNGGIYVFFSQQFLQQLIRRNVDLRNSQEFFTFLFTNTAVPQSGYYEFSPSNTIILRPRDYGISIISKDLTPNPKREGKVGDNEPPLVFDYIATTSGPRQANAIMAQVSGPVVQKNGKPYCLFSSTNGATRVPFSAFLSYTDGRGKTVSTRASCDNQPINLNAARWVESAWPTPHQNDGRFYRTDLSLTFPMNEVNSQYSLDGQDWMGVVSATGEVQVTATWSGPDIQ</sequence>
<protein>
    <recommendedName>
        <fullName evidence="4">Fimbrial protein</fullName>
    </recommendedName>
</protein>
<keyword evidence="1" id="KW-0732">Signal</keyword>